<dbReference type="GO" id="GO:1990281">
    <property type="term" value="C:efflux pump complex"/>
    <property type="evidence" value="ECO:0007669"/>
    <property type="project" value="TreeGrafter"/>
</dbReference>
<organism evidence="10 11">
    <name type="scientific">Sulfuriroseicoccus oceanibius</name>
    <dbReference type="NCBI Taxonomy" id="2707525"/>
    <lineage>
        <taxon>Bacteria</taxon>
        <taxon>Pseudomonadati</taxon>
        <taxon>Verrucomicrobiota</taxon>
        <taxon>Verrucomicrobiia</taxon>
        <taxon>Verrucomicrobiales</taxon>
        <taxon>Verrucomicrobiaceae</taxon>
        <taxon>Sulfuriroseicoccus</taxon>
    </lineage>
</organism>
<dbReference type="Gene3D" id="1.20.1600.10">
    <property type="entry name" value="Outer membrane efflux proteins (OEP)"/>
    <property type="match status" value="1"/>
</dbReference>
<sequence length="522" mass="57050">MTTFQSYTFGTAFGLLMTGMSLAETGALVGKRSVIPVEQREVLSGRLSLREAVLTALELNPEIEIQREQQVATELQLDVARAEFDPVLSADSAGRYRREPRASSELDGAVQPESDGVTASMGVEKKLGTGASVGLDWQPLNRSATNSTFSTLNPSFSSELSLNVRQPLLKGGWGVNQIPTELAMVNVTSGKYQTMQVVIDTLRDVEVSYWQAGAAANELEIRAQAVELAKVILEETMARDTSRVDELEAKSNLLEREAALVDAQKQLDDATDNLLRVLGVLGEMEPGDLALQKVRVPADVEQLIDPEKRYAQALETSPRIAIQRARIDQAELEVERARYDVRPTLDLTASVGVSGRDADMRGAWSGAANQDGRAANAGIEFRIPWGSRAERAREASAESDLKRERLQVHAERLDLFGDVREACRAVEAALKRLAAADAAVEVNEVRFEEQQIRRRNGDSSLRALLEAQNDLDGSRLGQLQARVEVLTSLARLRALDGQLPETLGVVLVDGKAVEDVPEDQRS</sequence>
<dbReference type="InterPro" id="IPR051906">
    <property type="entry name" value="TolC-like"/>
</dbReference>
<feature type="compositionally biased region" description="Basic and acidic residues" evidence="9">
    <location>
        <begin position="95"/>
        <end position="104"/>
    </location>
</feature>
<dbReference type="RefSeq" id="WP_235203416.1">
    <property type="nucleotide sequence ID" value="NZ_CP066776.1"/>
</dbReference>
<dbReference type="GO" id="GO:0015562">
    <property type="term" value="F:efflux transmembrane transporter activity"/>
    <property type="evidence" value="ECO:0007669"/>
    <property type="project" value="InterPro"/>
</dbReference>
<keyword evidence="5" id="KW-0812">Transmembrane</keyword>
<evidence type="ECO:0000256" key="7">
    <source>
        <dbReference type="ARBA" id="ARBA00023237"/>
    </source>
</evidence>
<comment type="subcellular location">
    <subcellularLocation>
        <location evidence="1">Cell outer membrane</location>
    </subcellularLocation>
</comment>
<evidence type="ECO:0000256" key="1">
    <source>
        <dbReference type="ARBA" id="ARBA00004442"/>
    </source>
</evidence>
<evidence type="ECO:0000256" key="3">
    <source>
        <dbReference type="ARBA" id="ARBA00022448"/>
    </source>
</evidence>
<keyword evidence="8" id="KW-0175">Coiled coil</keyword>
<dbReference type="GO" id="GO:0009279">
    <property type="term" value="C:cell outer membrane"/>
    <property type="evidence" value="ECO:0007669"/>
    <property type="project" value="UniProtKB-SubCell"/>
</dbReference>
<evidence type="ECO:0000313" key="11">
    <source>
        <dbReference type="Proteomes" id="UP000475117"/>
    </source>
</evidence>
<evidence type="ECO:0000256" key="4">
    <source>
        <dbReference type="ARBA" id="ARBA00022452"/>
    </source>
</evidence>
<name>A0A7T7F0C0_9BACT</name>
<protein>
    <submittedName>
        <fullName evidence="10">TolC family protein</fullName>
    </submittedName>
</protein>
<keyword evidence="3" id="KW-0813">Transport</keyword>
<keyword evidence="7" id="KW-0998">Cell outer membrane</keyword>
<dbReference type="InterPro" id="IPR003423">
    <property type="entry name" value="OMP_efflux"/>
</dbReference>
<dbReference type="Proteomes" id="UP000475117">
    <property type="component" value="Chromosome"/>
</dbReference>
<evidence type="ECO:0000256" key="8">
    <source>
        <dbReference type="SAM" id="Coils"/>
    </source>
</evidence>
<dbReference type="GO" id="GO:0015288">
    <property type="term" value="F:porin activity"/>
    <property type="evidence" value="ECO:0007669"/>
    <property type="project" value="TreeGrafter"/>
</dbReference>
<gene>
    <name evidence="10" type="ORF">G3M56_011485</name>
</gene>
<accession>A0A7T7F0C0</accession>
<dbReference type="AlphaFoldDB" id="A0A7T7F0C0"/>
<keyword evidence="6" id="KW-0472">Membrane</keyword>
<evidence type="ECO:0000256" key="2">
    <source>
        <dbReference type="ARBA" id="ARBA00007613"/>
    </source>
</evidence>
<reference evidence="10 11" key="1">
    <citation type="submission" date="2020-12" db="EMBL/GenBank/DDBJ databases">
        <title>Sulforoseuscoccus oceanibium gen. nov., sp. nov., a representative of the phylum Verrucomicrobia with special cytoplasmic membrane, and proposal of Sulforoseuscoccusaceae fam. nov.</title>
        <authorList>
            <person name="Xi F."/>
        </authorList>
    </citation>
    <scope>NUCLEOTIDE SEQUENCE [LARGE SCALE GENOMIC DNA]</scope>
    <source>
        <strain evidence="10 11">T37</strain>
    </source>
</reference>
<dbReference type="PANTHER" id="PTHR30026:SF23">
    <property type="entry name" value="TO APRF-PUTATIVE OUTER MEMBRANE EFFLUX PROTEIN OR SECRETED ALKALINE PHOSPHATASE-RELATED"/>
    <property type="match status" value="1"/>
</dbReference>
<evidence type="ECO:0000256" key="9">
    <source>
        <dbReference type="SAM" id="MobiDB-lite"/>
    </source>
</evidence>
<evidence type="ECO:0000256" key="6">
    <source>
        <dbReference type="ARBA" id="ARBA00023136"/>
    </source>
</evidence>
<dbReference type="SUPFAM" id="SSF56954">
    <property type="entry name" value="Outer membrane efflux proteins (OEP)"/>
    <property type="match status" value="1"/>
</dbReference>
<dbReference type="EMBL" id="CP066776">
    <property type="protein sequence ID" value="QQL44496.1"/>
    <property type="molecule type" value="Genomic_DNA"/>
</dbReference>
<dbReference type="Pfam" id="PF02321">
    <property type="entry name" value="OEP"/>
    <property type="match status" value="2"/>
</dbReference>
<proteinExistence type="inferred from homology"/>
<keyword evidence="11" id="KW-1185">Reference proteome</keyword>
<feature type="region of interest" description="Disordered" evidence="9">
    <location>
        <begin position="95"/>
        <end position="117"/>
    </location>
</feature>
<evidence type="ECO:0000313" key="10">
    <source>
        <dbReference type="EMBL" id="QQL44496.1"/>
    </source>
</evidence>
<comment type="similarity">
    <text evidence="2">Belongs to the outer membrane factor (OMF) (TC 1.B.17) family.</text>
</comment>
<dbReference type="PANTHER" id="PTHR30026">
    <property type="entry name" value="OUTER MEMBRANE PROTEIN TOLC"/>
    <property type="match status" value="1"/>
</dbReference>
<feature type="coiled-coil region" evidence="8">
    <location>
        <begin position="216"/>
        <end position="273"/>
    </location>
</feature>
<keyword evidence="4" id="KW-1134">Transmembrane beta strand</keyword>
<dbReference type="KEGG" id="soa:G3M56_011485"/>
<evidence type="ECO:0000256" key="5">
    <source>
        <dbReference type="ARBA" id="ARBA00022692"/>
    </source>
</evidence>